<feature type="compositionally biased region" description="Polar residues" evidence="1">
    <location>
        <begin position="427"/>
        <end position="436"/>
    </location>
</feature>
<evidence type="ECO:0008006" key="4">
    <source>
        <dbReference type="Google" id="ProtNLM"/>
    </source>
</evidence>
<dbReference type="GO" id="GO:0000978">
    <property type="term" value="F:RNA polymerase II cis-regulatory region sequence-specific DNA binding"/>
    <property type="evidence" value="ECO:0007669"/>
    <property type="project" value="TreeGrafter"/>
</dbReference>
<organism evidence="2 3">
    <name type="scientific">Conger conger</name>
    <name type="common">Conger eel</name>
    <name type="synonym">Muraena conger</name>
    <dbReference type="NCBI Taxonomy" id="82655"/>
    <lineage>
        <taxon>Eukaryota</taxon>
        <taxon>Metazoa</taxon>
        <taxon>Chordata</taxon>
        <taxon>Craniata</taxon>
        <taxon>Vertebrata</taxon>
        <taxon>Euteleostomi</taxon>
        <taxon>Actinopterygii</taxon>
        <taxon>Neopterygii</taxon>
        <taxon>Teleostei</taxon>
        <taxon>Anguilliformes</taxon>
        <taxon>Congridae</taxon>
        <taxon>Conger</taxon>
    </lineage>
</organism>
<feature type="compositionally biased region" description="Low complexity" evidence="1">
    <location>
        <begin position="351"/>
        <end position="368"/>
    </location>
</feature>
<evidence type="ECO:0000313" key="2">
    <source>
        <dbReference type="EMBL" id="KAJ8272249.1"/>
    </source>
</evidence>
<feature type="region of interest" description="Disordered" evidence="1">
    <location>
        <begin position="418"/>
        <end position="472"/>
    </location>
</feature>
<dbReference type="GO" id="GO:0032922">
    <property type="term" value="P:circadian regulation of gene expression"/>
    <property type="evidence" value="ECO:0007669"/>
    <property type="project" value="InterPro"/>
</dbReference>
<feature type="region of interest" description="Disordered" evidence="1">
    <location>
        <begin position="148"/>
        <end position="233"/>
    </location>
</feature>
<dbReference type="EMBL" id="JAFJMO010000007">
    <property type="protein sequence ID" value="KAJ8272249.1"/>
    <property type="molecule type" value="Genomic_DNA"/>
</dbReference>
<feature type="compositionally biased region" description="Pro residues" evidence="1">
    <location>
        <begin position="443"/>
        <end position="462"/>
    </location>
</feature>
<evidence type="ECO:0000256" key="1">
    <source>
        <dbReference type="SAM" id="MobiDB-lite"/>
    </source>
</evidence>
<dbReference type="Pfam" id="PF15673">
    <property type="entry name" value="Ciart"/>
    <property type="match status" value="1"/>
</dbReference>
<protein>
    <recommendedName>
        <fullName evidence="4">Circadian-associated transcriptional repressor</fullName>
    </recommendedName>
</protein>
<dbReference type="AlphaFoldDB" id="A0A9Q1HZY9"/>
<proteinExistence type="predicted"/>
<feature type="region of interest" description="Disordered" evidence="1">
    <location>
        <begin position="1"/>
        <end position="60"/>
    </location>
</feature>
<accession>A0A9Q1HZY9</accession>
<dbReference type="OrthoDB" id="9949430at2759"/>
<sequence length="472" mass="51341">MRSAESWRISREPERRERPPCDSEARPLSQRKRYGGDKRPSAAVAPDSQGHLAPPRRHGWRKASMVRMNPPPLSVGWERLVSGSRSWGVLSLRTTPLNEQLRKCPGLTAEQRESALISILVSDDRWRLGTCGLKMTASDSDCSIDWLASDDDEDSSSSSGGCRGDGASEADSAGRVTPEPEPEPSGEPPGTPPRRWTAASPPRGHVTEGSGHDSESWGRRGPQAAPECHTAQKRPCCQGPELRARQGAEADKLLHHKCRQLQCYTLPLTSILNGLQSGRYRERLTSFQESVAMDRIRRILGVLQNPCMGERYINIVLKLEVMLKTWFPNVKPFEQQVEDQDSTPSKRQKISPAGMAPSVSASASVPGSLCAQPSDSKAQPGSEGAGPGVHSATNLKWLHTSPICSPAEETRVRLPWQRAAAGRRAVTQDNAVSSSTGPDARGDPPPGPKPLPPPPLSQPPPGRSARPVWRDC</sequence>
<dbReference type="GO" id="GO:0045892">
    <property type="term" value="P:negative regulation of DNA-templated transcription"/>
    <property type="evidence" value="ECO:0007669"/>
    <property type="project" value="TreeGrafter"/>
</dbReference>
<gene>
    <name evidence="2" type="ORF">COCON_G00111080</name>
</gene>
<dbReference type="InterPro" id="IPR031373">
    <property type="entry name" value="Ciart"/>
</dbReference>
<keyword evidence="3" id="KW-1185">Reference proteome</keyword>
<name>A0A9Q1HZY9_CONCO</name>
<dbReference type="PANTHER" id="PTHR35441">
    <property type="entry name" value="CIRCADIAN-ASSOCIATED TRANSCRIPTIONAL REPRESSOR"/>
    <property type="match status" value="1"/>
</dbReference>
<comment type="caution">
    <text evidence="2">The sequence shown here is derived from an EMBL/GenBank/DDBJ whole genome shotgun (WGS) entry which is preliminary data.</text>
</comment>
<dbReference type="GO" id="GO:0005634">
    <property type="term" value="C:nucleus"/>
    <property type="evidence" value="ECO:0007669"/>
    <property type="project" value="TreeGrafter"/>
</dbReference>
<feature type="region of interest" description="Disordered" evidence="1">
    <location>
        <begin position="335"/>
        <end position="392"/>
    </location>
</feature>
<evidence type="ECO:0000313" key="3">
    <source>
        <dbReference type="Proteomes" id="UP001152803"/>
    </source>
</evidence>
<feature type="compositionally biased region" description="Basic and acidic residues" evidence="1">
    <location>
        <begin position="8"/>
        <end position="25"/>
    </location>
</feature>
<dbReference type="Proteomes" id="UP001152803">
    <property type="component" value="Unassembled WGS sequence"/>
</dbReference>
<dbReference type="PANTHER" id="PTHR35441:SF2">
    <property type="entry name" value="CIRCADIAN-ASSOCIATED TRANSCRIPTIONAL REPRESSOR"/>
    <property type="match status" value="1"/>
</dbReference>
<reference evidence="2" key="1">
    <citation type="journal article" date="2023" name="Science">
        <title>Genome structures resolve the early diversification of teleost fishes.</title>
        <authorList>
            <person name="Parey E."/>
            <person name="Louis A."/>
            <person name="Montfort J."/>
            <person name="Bouchez O."/>
            <person name="Roques C."/>
            <person name="Iampietro C."/>
            <person name="Lluch J."/>
            <person name="Castinel A."/>
            <person name="Donnadieu C."/>
            <person name="Desvignes T."/>
            <person name="Floi Bucao C."/>
            <person name="Jouanno E."/>
            <person name="Wen M."/>
            <person name="Mejri S."/>
            <person name="Dirks R."/>
            <person name="Jansen H."/>
            <person name="Henkel C."/>
            <person name="Chen W.J."/>
            <person name="Zahm M."/>
            <person name="Cabau C."/>
            <person name="Klopp C."/>
            <person name="Thompson A.W."/>
            <person name="Robinson-Rechavi M."/>
            <person name="Braasch I."/>
            <person name="Lecointre G."/>
            <person name="Bobe J."/>
            <person name="Postlethwait J.H."/>
            <person name="Berthelot C."/>
            <person name="Roest Crollius H."/>
            <person name="Guiguen Y."/>
        </authorList>
    </citation>
    <scope>NUCLEOTIDE SEQUENCE</scope>
    <source>
        <strain evidence="2">Concon-B</strain>
    </source>
</reference>
<feature type="compositionally biased region" description="Pro residues" evidence="1">
    <location>
        <begin position="183"/>
        <end position="192"/>
    </location>
</feature>